<gene>
    <name evidence="1" type="ORF">OU5_0163</name>
</gene>
<dbReference type="KEGG" id="pman:OU5_0163"/>
<dbReference type="AlphaFoldDB" id="A0A024E3A4"/>
<sequence length="73" mass="8385">MEDIFVVKRCNKIIIHGRRAGESGHPPPDAAVWYRIEDTRTRGFIGDGFDLEEDAQRECRQLNTRSQVTARQA</sequence>
<evidence type="ECO:0000313" key="1">
    <source>
        <dbReference type="EMBL" id="AHZ67242.1"/>
    </source>
</evidence>
<dbReference type="Proteomes" id="UP000026913">
    <property type="component" value="Chromosome"/>
</dbReference>
<dbReference type="OrthoDB" id="6963589at2"/>
<dbReference type="RefSeq" id="WP_010460745.1">
    <property type="nucleotide sequence ID" value="NZ_CP005960.1"/>
</dbReference>
<proteinExistence type="predicted"/>
<accession>A0A024E3A4</accession>
<organism evidence="1 2">
    <name type="scientific">Pseudomonas mandelii JR-1</name>
    <dbReference type="NCBI Taxonomy" id="1147786"/>
    <lineage>
        <taxon>Bacteria</taxon>
        <taxon>Pseudomonadati</taxon>
        <taxon>Pseudomonadota</taxon>
        <taxon>Gammaproteobacteria</taxon>
        <taxon>Pseudomonadales</taxon>
        <taxon>Pseudomonadaceae</taxon>
        <taxon>Pseudomonas</taxon>
    </lineage>
</organism>
<protein>
    <submittedName>
        <fullName evidence="1">Uncharacterized protein</fullName>
    </submittedName>
</protein>
<dbReference type="EMBL" id="CP005960">
    <property type="protein sequence ID" value="AHZ67242.1"/>
    <property type="molecule type" value="Genomic_DNA"/>
</dbReference>
<name>A0A024E3A4_9PSED</name>
<reference evidence="1 2" key="1">
    <citation type="journal article" date="2012" name="J. Bacteriol.">
        <title>Genome sequence of cold-adapted Pseudomonas mandelii strain JR-1.</title>
        <authorList>
            <person name="Jang S.H."/>
            <person name="Kim J."/>
            <person name="Kim J."/>
            <person name="Hong S."/>
            <person name="Lee C."/>
        </authorList>
    </citation>
    <scope>NUCLEOTIDE SEQUENCE [LARGE SCALE GENOMIC DNA]</scope>
    <source>
        <strain evidence="1 2">JR-1</strain>
    </source>
</reference>
<dbReference type="HOGENOM" id="CLU_2651677_0_0_6"/>
<evidence type="ECO:0000313" key="2">
    <source>
        <dbReference type="Proteomes" id="UP000026913"/>
    </source>
</evidence>